<evidence type="ECO:0000313" key="2">
    <source>
        <dbReference type="Proteomes" id="UP000694892"/>
    </source>
</evidence>
<dbReference type="Proteomes" id="UP000694892">
    <property type="component" value="Chromosome 2L"/>
</dbReference>
<dbReference type="AlphaFoldDB" id="A0A974DPY8"/>
<protein>
    <submittedName>
        <fullName evidence="1">Uncharacterized protein</fullName>
    </submittedName>
</protein>
<proteinExistence type="predicted"/>
<organism evidence="1 2">
    <name type="scientific">Xenopus laevis</name>
    <name type="common">African clawed frog</name>
    <dbReference type="NCBI Taxonomy" id="8355"/>
    <lineage>
        <taxon>Eukaryota</taxon>
        <taxon>Metazoa</taxon>
        <taxon>Chordata</taxon>
        <taxon>Craniata</taxon>
        <taxon>Vertebrata</taxon>
        <taxon>Euteleostomi</taxon>
        <taxon>Amphibia</taxon>
        <taxon>Batrachia</taxon>
        <taxon>Anura</taxon>
        <taxon>Pipoidea</taxon>
        <taxon>Pipidae</taxon>
        <taxon>Xenopodinae</taxon>
        <taxon>Xenopus</taxon>
        <taxon>Xenopus</taxon>
    </lineage>
</organism>
<reference evidence="2" key="1">
    <citation type="journal article" date="2016" name="Nature">
        <title>Genome evolution in the allotetraploid frog Xenopus laevis.</title>
        <authorList>
            <person name="Session A.M."/>
            <person name="Uno Y."/>
            <person name="Kwon T."/>
            <person name="Chapman J.A."/>
            <person name="Toyoda A."/>
            <person name="Takahashi S."/>
            <person name="Fukui A."/>
            <person name="Hikosaka A."/>
            <person name="Suzuki A."/>
            <person name="Kondo M."/>
            <person name="van Heeringen S.J."/>
            <person name="Quigley I."/>
            <person name="Heinz S."/>
            <person name="Ogino H."/>
            <person name="Ochi H."/>
            <person name="Hellsten U."/>
            <person name="Lyons J.B."/>
            <person name="Simakov O."/>
            <person name="Putnam N."/>
            <person name="Stites J."/>
            <person name="Kuroki Y."/>
            <person name="Tanaka T."/>
            <person name="Michiue T."/>
            <person name="Watanabe M."/>
            <person name="Bogdanovic O."/>
            <person name="Lister R."/>
            <person name="Georgiou G."/>
            <person name="Paranjpe S.S."/>
            <person name="van Kruijsbergen I."/>
            <person name="Shu S."/>
            <person name="Carlson J."/>
            <person name="Kinoshita T."/>
            <person name="Ohta Y."/>
            <person name="Mawaribuchi S."/>
            <person name="Jenkins J."/>
            <person name="Grimwood J."/>
            <person name="Schmutz J."/>
            <person name="Mitros T."/>
            <person name="Mozaffari S.V."/>
            <person name="Suzuki Y."/>
            <person name="Haramoto Y."/>
            <person name="Yamamoto T.S."/>
            <person name="Takagi C."/>
            <person name="Heald R."/>
            <person name="Miller K."/>
            <person name="Haudenschild C."/>
            <person name="Kitzman J."/>
            <person name="Nakayama T."/>
            <person name="Izutsu Y."/>
            <person name="Robert J."/>
            <person name="Fortriede J."/>
            <person name="Burns K."/>
            <person name="Lotay V."/>
            <person name="Karimi K."/>
            <person name="Yasuoka Y."/>
            <person name="Dichmann D.S."/>
            <person name="Flajnik M.F."/>
            <person name="Houston D.W."/>
            <person name="Shendure J."/>
            <person name="DuPasquier L."/>
            <person name="Vize P.D."/>
            <person name="Zorn A.M."/>
            <person name="Ito M."/>
            <person name="Marcotte E.M."/>
            <person name="Wallingford J.B."/>
            <person name="Ito Y."/>
            <person name="Asashima M."/>
            <person name="Ueno N."/>
            <person name="Matsuda Y."/>
            <person name="Veenstra G.J."/>
            <person name="Fujiyama A."/>
            <person name="Harland R.M."/>
            <person name="Taira M."/>
            <person name="Rokhsar D.S."/>
        </authorList>
    </citation>
    <scope>NUCLEOTIDE SEQUENCE [LARGE SCALE GENOMIC DNA]</scope>
    <source>
        <strain evidence="2">J</strain>
    </source>
</reference>
<evidence type="ECO:0000313" key="1">
    <source>
        <dbReference type="EMBL" id="OCT95767.1"/>
    </source>
</evidence>
<gene>
    <name evidence="1" type="ORF">XELAEV_18013454mg</name>
</gene>
<dbReference type="EMBL" id="CM004468">
    <property type="protein sequence ID" value="OCT95767.1"/>
    <property type="molecule type" value="Genomic_DNA"/>
</dbReference>
<name>A0A974DPY8_XENLA</name>
<accession>A0A974DPY8</accession>
<sequence>MYCKRYPGDCVQCKDLKYLLVQRSSPAMGDPLAYSISIIQKEVCKHCTFTELHVQILARKKDIKEHLLFHSET</sequence>